<evidence type="ECO:0000313" key="9">
    <source>
        <dbReference type="EMBL" id="EGT57334.1"/>
    </source>
</evidence>
<evidence type="ECO:0000256" key="2">
    <source>
        <dbReference type="ARBA" id="ARBA00023015"/>
    </source>
</evidence>
<dbReference type="InterPro" id="IPR003350">
    <property type="entry name" value="CUT_dom"/>
</dbReference>
<evidence type="ECO:0000259" key="8">
    <source>
        <dbReference type="PROSITE" id="PS51042"/>
    </source>
</evidence>
<keyword evidence="10" id="KW-1185">Reference proteome</keyword>
<dbReference type="Proteomes" id="UP000008068">
    <property type="component" value="Unassembled WGS sequence"/>
</dbReference>
<feature type="domain" description="CUT" evidence="8">
    <location>
        <begin position="129"/>
        <end position="215"/>
    </location>
</feature>
<dbReference type="PROSITE" id="PS51042">
    <property type="entry name" value="CUT"/>
    <property type="match status" value="1"/>
</dbReference>
<keyword evidence="5" id="KW-0804">Transcription</keyword>
<name>G0NC56_CAEBE</name>
<dbReference type="HOGENOM" id="CLU_1058563_0_0_1"/>
<dbReference type="Pfam" id="PF02376">
    <property type="entry name" value="CUT"/>
    <property type="match status" value="1"/>
</dbReference>
<dbReference type="GO" id="GO:0003677">
    <property type="term" value="F:DNA binding"/>
    <property type="evidence" value="ECO:0007669"/>
    <property type="project" value="UniProtKB-KW"/>
</dbReference>
<keyword evidence="6" id="KW-0539">Nucleus</keyword>
<dbReference type="AlphaFoldDB" id="G0NC56"/>
<organism evidence="10">
    <name type="scientific">Caenorhabditis brenneri</name>
    <name type="common">Nematode worm</name>
    <dbReference type="NCBI Taxonomy" id="135651"/>
    <lineage>
        <taxon>Eukaryota</taxon>
        <taxon>Metazoa</taxon>
        <taxon>Ecdysozoa</taxon>
        <taxon>Nematoda</taxon>
        <taxon>Chromadorea</taxon>
        <taxon>Rhabditida</taxon>
        <taxon>Rhabditina</taxon>
        <taxon>Rhabditomorpha</taxon>
        <taxon>Rhabditoidea</taxon>
        <taxon>Rhabditidae</taxon>
        <taxon>Peloderinae</taxon>
        <taxon>Caenorhabditis</taxon>
    </lineage>
</organism>
<gene>
    <name evidence="9" type="ORF">CAEBREN_21959</name>
</gene>
<keyword evidence="4" id="KW-0371">Homeobox</keyword>
<sequence length="263" mass="30735">MTTLPPQDLSGTLKLIMDQLFPASNSESSSTSQPDPNLPTSPEKVATPETDAITVDEAPGDADNVPLQSFTTEQLQLAIFHGLGPLGPFQKTLAEQYKRMHFWMYWQNIMRYYNRYPPMTRELALKILNNPLPQNFILNTKKVADDTRSWLETNNVRRKEFGERILNRNDRQVYNDLNRPTAWSQMVSRHGVYIRMFNWLRVKEDVKKQIWAAMKVQRWVIRLIRTTYRKVTFSDNPYQTNGTEFYDPSALQQMKIEIVRDAS</sequence>
<evidence type="ECO:0000256" key="3">
    <source>
        <dbReference type="ARBA" id="ARBA00023125"/>
    </source>
</evidence>
<keyword evidence="2" id="KW-0805">Transcription regulation</keyword>
<keyword evidence="3" id="KW-0238">DNA-binding</keyword>
<accession>G0NC56</accession>
<evidence type="ECO:0000256" key="5">
    <source>
        <dbReference type="ARBA" id="ARBA00023163"/>
    </source>
</evidence>
<dbReference type="SUPFAM" id="SSF47413">
    <property type="entry name" value="lambda repressor-like DNA-binding domains"/>
    <property type="match status" value="1"/>
</dbReference>
<dbReference type="GO" id="GO:0005634">
    <property type="term" value="C:nucleus"/>
    <property type="evidence" value="ECO:0007669"/>
    <property type="project" value="UniProtKB-SubCell"/>
</dbReference>
<feature type="compositionally biased region" description="Polar residues" evidence="7">
    <location>
        <begin position="23"/>
        <end position="40"/>
    </location>
</feature>
<protein>
    <recommendedName>
        <fullName evidence="8">CUT domain-containing protein</fullName>
    </recommendedName>
</protein>
<evidence type="ECO:0000256" key="4">
    <source>
        <dbReference type="ARBA" id="ARBA00023155"/>
    </source>
</evidence>
<comment type="subcellular location">
    <subcellularLocation>
        <location evidence="1">Nucleus</location>
    </subcellularLocation>
</comment>
<evidence type="ECO:0000313" key="10">
    <source>
        <dbReference type="Proteomes" id="UP000008068"/>
    </source>
</evidence>
<dbReference type="Gene3D" id="1.10.260.40">
    <property type="entry name" value="lambda repressor-like DNA-binding domains"/>
    <property type="match status" value="1"/>
</dbReference>
<dbReference type="InterPro" id="IPR010982">
    <property type="entry name" value="Lambda_DNA-bd_dom_sf"/>
</dbReference>
<evidence type="ECO:0000256" key="6">
    <source>
        <dbReference type="ARBA" id="ARBA00023242"/>
    </source>
</evidence>
<evidence type="ECO:0000256" key="7">
    <source>
        <dbReference type="SAM" id="MobiDB-lite"/>
    </source>
</evidence>
<dbReference type="InParanoid" id="G0NC56"/>
<dbReference type="EMBL" id="GL379861">
    <property type="protein sequence ID" value="EGT57334.1"/>
    <property type="molecule type" value="Genomic_DNA"/>
</dbReference>
<reference evidence="10" key="1">
    <citation type="submission" date="2011-07" db="EMBL/GenBank/DDBJ databases">
        <authorList>
            <consortium name="Caenorhabditis brenneri Sequencing and Analysis Consortium"/>
            <person name="Wilson R.K."/>
        </authorList>
    </citation>
    <scope>NUCLEOTIDE SEQUENCE [LARGE SCALE GENOMIC DNA]</scope>
    <source>
        <strain evidence="10">PB2801</strain>
    </source>
</reference>
<dbReference type="OrthoDB" id="5911112at2759"/>
<feature type="region of interest" description="Disordered" evidence="7">
    <location>
        <begin position="23"/>
        <end position="46"/>
    </location>
</feature>
<proteinExistence type="predicted"/>
<evidence type="ECO:0000256" key="1">
    <source>
        <dbReference type="ARBA" id="ARBA00004123"/>
    </source>
</evidence>